<proteinExistence type="predicted"/>
<sequence>MLSPKDLSPNGKAPSVWSLDSGYGTTMAEDEIRLHSVHATASPALPHKSAVGLGLQGLDDTHWLEIESVIEPIPTTTNSFANRSFDTNFNFLQPIDHNTQALESPRTVPRNQSPNSKALLPKLDIPLPEHQRCSICQLVSLTDPSHSDICAHCSSNFSQHHIRRSRAGRNSKLPLQALNCLQNWLSANQHNPYPSAETKKTLAQECGITEKQVTTWFTNARARQLSPLGASPSSGNGDDEGDETETSSTPDANIFSPTPARQRASRRGKKKDYRRSHSQSDPPASIYARLPPAAINSTEEFYPTQPGQDSAPQAFGTTSHSPRTDAPQSDSLSKSESWQCTFCRKHLVPKSWRRHEETQHRPKAQWTCMLRGPRLLFPSPQSGNTTKCAFCMMVDPPEDHFQKHHRIDECAKRDQSDRTFYRPDHLRQHVKNFHGTGLFDIVQARWKSAAEAGAEGWNCGFCGDKLETWDKRETHIASHFKDGMKMESWQDFSNSDDKDSKRGKGKRKERSQSQIVGMGRLGQPFVRNPEHNNYSLDSTSPQHQAQPRQHHPQHPQQQQFYQGSFPQQQPLDQSPHQPSIATTYQSIPFSSPFSIAQSPHPVIPASAPLEPLMMDCTNPFEWGITTSTAAPLPIMQPQPTTTQPPYPQLNYPLTSTNNFNENVNSATFQQQFDSSLQSMGLSGVDIYGNPIEYQGGAWEGQ</sequence>
<dbReference type="EMBL" id="KZ805337">
    <property type="protein sequence ID" value="PVI02929.1"/>
    <property type="molecule type" value="Genomic_DNA"/>
</dbReference>
<feature type="compositionally biased region" description="Polar residues" evidence="5">
    <location>
        <begin position="295"/>
        <end position="332"/>
    </location>
</feature>
<dbReference type="GO" id="GO:0003677">
    <property type="term" value="F:DNA binding"/>
    <property type="evidence" value="ECO:0007669"/>
    <property type="project" value="UniProtKB-UniRule"/>
</dbReference>
<evidence type="ECO:0000313" key="7">
    <source>
        <dbReference type="EMBL" id="PVI02929.1"/>
    </source>
</evidence>
<evidence type="ECO:0000256" key="2">
    <source>
        <dbReference type="ARBA" id="ARBA00023155"/>
    </source>
</evidence>
<evidence type="ECO:0000256" key="3">
    <source>
        <dbReference type="ARBA" id="ARBA00023242"/>
    </source>
</evidence>
<evidence type="ECO:0000256" key="5">
    <source>
        <dbReference type="SAM" id="MobiDB-lite"/>
    </source>
</evidence>
<dbReference type="Proteomes" id="UP000244855">
    <property type="component" value="Unassembled WGS sequence"/>
</dbReference>
<dbReference type="PANTHER" id="PTHR11850">
    <property type="entry name" value="HOMEOBOX PROTEIN TRANSCRIPTION FACTORS"/>
    <property type="match status" value="1"/>
</dbReference>
<keyword evidence="2 4" id="KW-0371">Homeobox</keyword>
<dbReference type="SMART" id="SM00389">
    <property type="entry name" value="HOX"/>
    <property type="match status" value="1"/>
</dbReference>
<dbReference type="InterPro" id="IPR009057">
    <property type="entry name" value="Homeodomain-like_sf"/>
</dbReference>
<dbReference type="PROSITE" id="PS50071">
    <property type="entry name" value="HOMEOBOX_2"/>
    <property type="match status" value="1"/>
</dbReference>
<feature type="compositionally biased region" description="Polar residues" evidence="5">
    <location>
        <begin position="531"/>
        <end position="540"/>
    </location>
</feature>
<evidence type="ECO:0000256" key="4">
    <source>
        <dbReference type="PROSITE-ProRule" id="PRU00108"/>
    </source>
</evidence>
<feature type="DNA-binding region" description="Homeobox" evidence="4">
    <location>
        <begin position="166"/>
        <end position="228"/>
    </location>
</feature>
<feature type="compositionally biased region" description="Basic residues" evidence="5">
    <location>
        <begin position="263"/>
        <end position="277"/>
    </location>
</feature>
<dbReference type="GO" id="GO:0006355">
    <property type="term" value="P:regulation of DNA-templated transcription"/>
    <property type="evidence" value="ECO:0007669"/>
    <property type="project" value="InterPro"/>
</dbReference>
<gene>
    <name evidence="7" type="ORF">DM02DRAFT_274940</name>
</gene>
<dbReference type="Pfam" id="PF05920">
    <property type="entry name" value="Homeobox_KN"/>
    <property type="match status" value="1"/>
</dbReference>
<evidence type="ECO:0000313" key="8">
    <source>
        <dbReference type="Proteomes" id="UP000244855"/>
    </source>
</evidence>
<protein>
    <recommendedName>
        <fullName evidence="6">Homeobox domain-containing protein</fullName>
    </recommendedName>
</protein>
<keyword evidence="1 4" id="KW-0238">DNA-binding</keyword>
<dbReference type="SUPFAM" id="SSF46689">
    <property type="entry name" value="Homeodomain-like"/>
    <property type="match status" value="1"/>
</dbReference>
<keyword evidence="3 4" id="KW-0539">Nucleus</keyword>
<comment type="subcellular location">
    <subcellularLocation>
        <location evidence="4">Nucleus</location>
    </subcellularLocation>
</comment>
<evidence type="ECO:0000256" key="1">
    <source>
        <dbReference type="ARBA" id="ARBA00023125"/>
    </source>
</evidence>
<dbReference type="OrthoDB" id="10056939at2759"/>
<organism evidence="7 8">
    <name type="scientific">Periconia macrospinosa</name>
    <dbReference type="NCBI Taxonomy" id="97972"/>
    <lineage>
        <taxon>Eukaryota</taxon>
        <taxon>Fungi</taxon>
        <taxon>Dikarya</taxon>
        <taxon>Ascomycota</taxon>
        <taxon>Pezizomycotina</taxon>
        <taxon>Dothideomycetes</taxon>
        <taxon>Pleosporomycetidae</taxon>
        <taxon>Pleosporales</taxon>
        <taxon>Massarineae</taxon>
        <taxon>Periconiaceae</taxon>
        <taxon>Periconia</taxon>
    </lineage>
</organism>
<feature type="region of interest" description="Disordered" evidence="5">
    <location>
        <begin position="225"/>
        <end position="332"/>
    </location>
</feature>
<dbReference type="STRING" id="97972.A0A2V1DXV5"/>
<evidence type="ECO:0000259" key="6">
    <source>
        <dbReference type="PROSITE" id="PS50071"/>
    </source>
</evidence>
<keyword evidence="8" id="KW-1185">Reference proteome</keyword>
<accession>A0A2V1DXV5</accession>
<dbReference type="GO" id="GO:0005634">
    <property type="term" value="C:nucleus"/>
    <property type="evidence" value="ECO:0007669"/>
    <property type="project" value="UniProtKB-SubCell"/>
</dbReference>
<dbReference type="InterPro" id="IPR008422">
    <property type="entry name" value="KN_HD"/>
</dbReference>
<dbReference type="AlphaFoldDB" id="A0A2V1DXV5"/>
<dbReference type="InterPro" id="IPR001356">
    <property type="entry name" value="HD"/>
</dbReference>
<dbReference type="InterPro" id="IPR050224">
    <property type="entry name" value="TALE_homeobox"/>
</dbReference>
<reference evidence="7 8" key="1">
    <citation type="journal article" date="2018" name="Sci. Rep.">
        <title>Comparative genomics provides insights into the lifestyle and reveals functional heterogeneity of dark septate endophytic fungi.</title>
        <authorList>
            <person name="Knapp D.G."/>
            <person name="Nemeth J.B."/>
            <person name="Barry K."/>
            <person name="Hainaut M."/>
            <person name="Henrissat B."/>
            <person name="Johnson J."/>
            <person name="Kuo A."/>
            <person name="Lim J.H.P."/>
            <person name="Lipzen A."/>
            <person name="Nolan M."/>
            <person name="Ohm R.A."/>
            <person name="Tamas L."/>
            <person name="Grigoriev I.V."/>
            <person name="Spatafora J.W."/>
            <person name="Nagy L.G."/>
            <person name="Kovacs G.M."/>
        </authorList>
    </citation>
    <scope>NUCLEOTIDE SEQUENCE [LARGE SCALE GENOMIC DNA]</scope>
    <source>
        <strain evidence="7 8">DSE2036</strain>
    </source>
</reference>
<dbReference type="CDD" id="cd00086">
    <property type="entry name" value="homeodomain"/>
    <property type="match status" value="1"/>
</dbReference>
<feature type="domain" description="Homeobox" evidence="6">
    <location>
        <begin position="164"/>
        <end position="227"/>
    </location>
</feature>
<feature type="region of interest" description="Disordered" evidence="5">
    <location>
        <begin position="489"/>
        <end position="559"/>
    </location>
</feature>
<name>A0A2V1DXV5_9PLEO</name>
<dbReference type="Gene3D" id="1.10.10.60">
    <property type="entry name" value="Homeodomain-like"/>
    <property type="match status" value="1"/>
</dbReference>